<sequence>MLKVGIVGCGTIGTILSRAITEHPTDIELTSVFDRHTEHSKRLASTLACTPAIEDVPQMAGHVDIIVECASISAVPEVARTSLINGCDVMIMSVGALSNTHLKNELINLAEKNNARIHIPSGAIIGVDGIKSAKIAGISKVTLRTKKHPESLKGARYIKEKGINLDAINKETMIFKGTVKEVTDAFPANINVATTLALASGIENFNVEIYANPELRRNVHEITIEGGSGKFEISVENVPSPANPKTSYLAALSAITTLKQMTEPIQIGT</sequence>
<dbReference type="NCBIfam" id="TIGR03855">
    <property type="entry name" value="NAD_NadX"/>
    <property type="match status" value="1"/>
</dbReference>
<dbReference type="InterPro" id="IPR002811">
    <property type="entry name" value="Asp_DH"/>
</dbReference>
<evidence type="ECO:0000259" key="8">
    <source>
        <dbReference type="Pfam" id="PF03447"/>
    </source>
</evidence>
<comment type="caution">
    <text evidence="9">The sequence shown here is derived from an EMBL/GenBank/DDBJ whole genome shotgun (WGS) entry which is preliminary data.</text>
</comment>
<comment type="pathway">
    <text evidence="6">Cofactor biosynthesis; NAD(+) biosynthesis; iminoaspartate from L-aspartate (dehydrogenase route): step 1/1.</text>
</comment>
<dbReference type="PANTHER" id="PTHR31873:SF6">
    <property type="entry name" value="ASPARTATE DEHYDROGENASE DOMAIN-CONTAINING PROTEIN"/>
    <property type="match status" value="1"/>
</dbReference>
<dbReference type="GO" id="GO:0016639">
    <property type="term" value="F:oxidoreductase activity, acting on the CH-NH2 group of donors, NAD or NADP as acceptor"/>
    <property type="evidence" value="ECO:0007669"/>
    <property type="project" value="UniProtKB-UniRule"/>
</dbReference>
<feature type="active site" evidence="6">
    <location>
        <position position="220"/>
    </location>
</feature>
<dbReference type="GO" id="GO:0050661">
    <property type="term" value="F:NADP binding"/>
    <property type="evidence" value="ECO:0007669"/>
    <property type="project" value="UniProtKB-UniRule"/>
</dbReference>
<dbReference type="SUPFAM" id="SSF55347">
    <property type="entry name" value="Glyceraldehyde-3-phosphate dehydrogenase-like, C-terminal domain"/>
    <property type="match status" value="1"/>
</dbReference>
<dbReference type="HAMAP" id="MF_01265">
    <property type="entry name" value="NadX"/>
    <property type="match status" value="1"/>
</dbReference>
<dbReference type="InterPro" id="IPR022487">
    <property type="entry name" value="Asp_DH_arc"/>
</dbReference>
<dbReference type="InterPro" id="IPR036291">
    <property type="entry name" value="NAD(P)-bd_dom_sf"/>
</dbReference>
<dbReference type="Gene3D" id="3.30.360.10">
    <property type="entry name" value="Dihydrodipicolinate Reductase, domain 2"/>
    <property type="match status" value="1"/>
</dbReference>
<accession>A0A811T8Y2</accession>
<evidence type="ECO:0000256" key="4">
    <source>
        <dbReference type="ARBA" id="ARBA00023002"/>
    </source>
</evidence>
<dbReference type="Proteomes" id="UP000637195">
    <property type="component" value="Unassembled WGS sequence"/>
</dbReference>
<protein>
    <recommendedName>
        <fullName evidence="6">L-aspartate dehydrogenase</fullName>
        <ecNumber evidence="6">1.4.1.21</ecNumber>
    </recommendedName>
</protein>
<feature type="domain" description="Aspartate/homoserine dehydrogenase NAD-binding" evidence="8">
    <location>
        <begin position="8"/>
        <end position="120"/>
    </location>
</feature>
<dbReference type="InterPro" id="IPR020626">
    <property type="entry name" value="Asp_DH_prok"/>
</dbReference>
<dbReference type="SUPFAM" id="SSF51735">
    <property type="entry name" value="NAD(P)-binding Rossmann-fold domains"/>
    <property type="match status" value="1"/>
</dbReference>
<dbReference type="NCBIfam" id="NF009829">
    <property type="entry name" value="PRK13303.1-4"/>
    <property type="match status" value="1"/>
</dbReference>
<evidence type="ECO:0000313" key="9">
    <source>
        <dbReference type="EMBL" id="CAD6491919.1"/>
    </source>
</evidence>
<dbReference type="EC" id="1.4.1.21" evidence="6"/>
<keyword evidence="5 6" id="KW-0520">NAD</keyword>
<comment type="miscellaneous">
    <text evidence="6">The iminoaspartate product is unstable in aqueous solution and can decompose to oxaloacetate and ammonia.</text>
</comment>
<dbReference type="NCBIfam" id="NF009830">
    <property type="entry name" value="PRK13304.1"/>
    <property type="match status" value="1"/>
</dbReference>
<evidence type="ECO:0000256" key="1">
    <source>
        <dbReference type="ARBA" id="ARBA00008331"/>
    </source>
</evidence>
<dbReference type="InterPro" id="IPR011182">
    <property type="entry name" value="L-Asp_DH"/>
</dbReference>
<comment type="function">
    <text evidence="6">Specifically catalyzes the NAD or NADP-dependent dehydrogenation of L-aspartate to iminoaspartate.</text>
</comment>
<dbReference type="EMBL" id="CAJHIM010000017">
    <property type="protein sequence ID" value="CAD6491919.1"/>
    <property type="molecule type" value="Genomic_DNA"/>
</dbReference>
<dbReference type="InterPro" id="IPR005106">
    <property type="entry name" value="Asp/hSer_DH_NAD-bd"/>
</dbReference>
<feature type="binding site" evidence="6">
    <location>
        <position position="123"/>
    </location>
    <ligand>
        <name>NAD(+)</name>
        <dbReference type="ChEBI" id="CHEBI:57540"/>
    </ligand>
</feature>
<proteinExistence type="inferred from homology"/>
<dbReference type="GO" id="GO:0009435">
    <property type="term" value="P:NAD+ biosynthetic process"/>
    <property type="evidence" value="ECO:0007669"/>
    <property type="project" value="UniProtKB-UniRule"/>
</dbReference>
<dbReference type="Pfam" id="PF01958">
    <property type="entry name" value="Asp_DH_C"/>
    <property type="match status" value="1"/>
</dbReference>
<dbReference type="AlphaFoldDB" id="A0A811T8Y2"/>
<dbReference type="NCBIfam" id="NF009828">
    <property type="entry name" value="PRK13303.1-3"/>
    <property type="match status" value="1"/>
</dbReference>
<comment type="catalytic activity">
    <reaction evidence="6">
        <text>L-aspartate + NADP(+) + H2O = oxaloacetate + NH4(+) + NADPH + H(+)</text>
        <dbReference type="Rhea" id="RHEA:11784"/>
        <dbReference type="ChEBI" id="CHEBI:15377"/>
        <dbReference type="ChEBI" id="CHEBI:15378"/>
        <dbReference type="ChEBI" id="CHEBI:16452"/>
        <dbReference type="ChEBI" id="CHEBI:28938"/>
        <dbReference type="ChEBI" id="CHEBI:29991"/>
        <dbReference type="ChEBI" id="CHEBI:57783"/>
        <dbReference type="ChEBI" id="CHEBI:58349"/>
        <dbReference type="EC" id="1.4.1.21"/>
    </reaction>
</comment>
<evidence type="ECO:0000256" key="3">
    <source>
        <dbReference type="ARBA" id="ARBA00022857"/>
    </source>
</evidence>
<comment type="catalytic activity">
    <reaction evidence="6">
        <text>L-aspartate + NAD(+) + H2O = oxaloacetate + NH4(+) + NADH + H(+)</text>
        <dbReference type="Rhea" id="RHEA:11788"/>
        <dbReference type="ChEBI" id="CHEBI:15377"/>
        <dbReference type="ChEBI" id="CHEBI:15378"/>
        <dbReference type="ChEBI" id="CHEBI:16452"/>
        <dbReference type="ChEBI" id="CHEBI:28938"/>
        <dbReference type="ChEBI" id="CHEBI:29991"/>
        <dbReference type="ChEBI" id="CHEBI:57540"/>
        <dbReference type="ChEBI" id="CHEBI:57945"/>
        <dbReference type="EC" id="1.4.1.21"/>
    </reaction>
</comment>
<keyword evidence="4 6" id="KW-0560">Oxidoreductase</keyword>
<evidence type="ECO:0000259" key="7">
    <source>
        <dbReference type="Pfam" id="PF01958"/>
    </source>
</evidence>
<feature type="domain" description="Aspartate dehydrogenase" evidence="7">
    <location>
        <begin position="169"/>
        <end position="255"/>
    </location>
</feature>
<comment type="similarity">
    <text evidence="1 6">Belongs to the L-aspartate dehydrogenase family.</text>
</comment>
<reference evidence="9" key="1">
    <citation type="submission" date="2020-10" db="EMBL/GenBank/DDBJ databases">
        <authorList>
            <person name="Hahn C.J."/>
            <person name="Laso-Perez R."/>
            <person name="Vulcano F."/>
            <person name="Vaziourakis K.-M."/>
            <person name="Stokke R."/>
            <person name="Steen I.H."/>
            <person name="Teske A."/>
            <person name="Boetius A."/>
            <person name="Liebeke M."/>
            <person name="Amann R."/>
            <person name="Knittel K."/>
        </authorList>
    </citation>
    <scope>NUCLEOTIDE SEQUENCE</scope>
    <source>
        <strain evidence="9">Gfbio:e3339647-f889-4370-9287-4fb5cb688e4c:AG393N10_GoMArc1</strain>
    </source>
</reference>
<organism evidence="9 10">
    <name type="scientific">Candidatus Argoarchaeum ethanivorans</name>
    <dbReference type="NCBI Taxonomy" id="2608793"/>
    <lineage>
        <taxon>Archaea</taxon>
        <taxon>Methanobacteriati</taxon>
        <taxon>Methanobacteriota</taxon>
        <taxon>Stenosarchaea group</taxon>
        <taxon>Methanomicrobia</taxon>
        <taxon>Methanosarcinales</taxon>
        <taxon>Methanosarcinales incertae sedis</taxon>
        <taxon>GOM Arc I cluster</taxon>
        <taxon>Candidatus Argoarchaeum</taxon>
    </lineage>
</organism>
<evidence type="ECO:0000256" key="6">
    <source>
        <dbReference type="HAMAP-Rule" id="MF_01265"/>
    </source>
</evidence>
<gene>
    <name evidence="6 9" type="primary">nadX</name>
    <name evidence="9" type="ORF">ANIMEMIM_00245</name>
</gene>
<dbReference type="PIRSF" id="PIRSF005227">
    <property type="entry name" value="Asp_dh_NAD_syn"/>
    <property type="match status" value="1"/>
</dbReference>
<keyword evidence="2 6" id="KW-0662">Pyridine nucleotide biosynthesis</keyword>
<evidence type="ECO:0000256" key="5">
    <source>
        <dbReference type="ARBA" id="ARBA00023027"/>
    </source>
</evidence>
<dbReference type="GO" id="GO:0051287">
    <property type="term" value="F:NAD binding"/>
    <property type="evidence" value="ECO:0007669"/>
    <property type="project" value="UniProtKB-UniRule"/>
</dbReference>
<dbReference type="UniPathway" id="UPA00253">
    <property type="reaction ID" value="UER00456"/>
</dbReference>
<feature type="binding site" evidence="6">
    <location>
        <position position="191"/>
    </location>
    <ligand>
        <name>NAD(+)</name>
        <dbReference type="ChEBI" id="CHEBI:57540"/>
    </ligand>
</feature>
<dbReference type="GO" id="GO:0033735">
    <property type="term" value="F:aspartate dehydrogenase [NAD(P)+] activity"/>
    <property type="evidence" value="ECO:0007669"/>
    <property type="project" value="UniProtKB-EC"/>
</dbReference>
<dbReference type="Gene3D" id="3.40.50.720">
    <property type="entry name" value="NAD(P)-binding Rossmann-like Domain"/>
    <property type="match status" value="1"/>
</dbReference>
<dbReference type="Pfam" id="PF03447">
    <property type="entry name" value="NAD_binding_3"/>
    <property type="match status" value="1"/>
</dbReference>
<dbReference type="PANTHER" id="PTHR31873">
    <property type="entry name" value="L-ASPARTATE DEHYDROGENASE-RELATED"/>
    <property type="match status" value="1"/>
</dbReference>
<name>A0A811T8Y2_9EURY</name>
<evidence type="ECO:0000313" key="10">
    <source>
        <dbReference type="Proteomes" id="UP000637195"/>
    </source>
</evidence>
<keyword evidence="3 6" id="KW-0521">NADP</keyword>
<evidence type="ECO:0000256" key="2">
    <source>
        <dbReference type="ARBA" id="ARBA00022642"/>
    </source>
</evidence>